<dbReference type="Pfam" id="PF00126">
    <property type="entry name" value="HTH_1"/>
    <property type="match status" value="1"/>
</dbReference>
<accession>A0A5E5A3W5</accession>
<dbReference type="SUPFAM" id="SSF46785">
    <property type="entry name" value="Winged helix' DNA-binding domain"/>
    <property type="match status" value="1"/>
</dbReference>
<sequence length="329" mass="36090">MGQFPELSSSVRMNLRFLETFVWLAKLRNFRLTAERLHTTQAGVSSRIASLEQSFGVRLFDRSAREVTLTAAGQKALAYAERIVMLGQEMKRELSDPDMPPGVLKIGVVESIVHSWFPDLASRIHREYPQLEIEVTSETTINLCKQLEAGTLDLVLQTDVQHAAGVENLPLAEFPMRWVASPKLNLEGETLDVADLAAYPLVSFSRNSGPHKTLERMFSVAAERPVRVNCMTSVAAIIRLVADGFGVAMLPPAIIQRELGEHSLHLLRVNANFPNLPLVGSFRTGALLAENVARLAQRTASEFALNMGPDIAIPPAAAMTAPAWGTNDV</sequence>
<keyword evidence="7" id="KW-1185">Reference proteome</keyword>
<keyword evidence="3" id="KW-0238">DNA-binding</keyword>
<evidence type="ECO:0000256" key="4">
    <source>
        <dbReference type="ARBA" id="ARBA00023163"/>
    </source>
</evidence>
<evidence type="ECO:0000313" key="6">
    <source>
        <dbReference type="EMBL" id="VVE66840.1"/>
    </source>
</evidence>
<proteinExistence type="inferred from homology"/>
<feature type="domain" description="HTH lysR-type" evidence="5">
    <location>
        <begin position="13"/>
        <end position="70"/>
    </location>
</feature>
<dbReference type="Gene3D" id="3.40.190.10">
    <property type="entry name" value="Periplasmic binding protein-like II"/>
    <property type="match status" value="2"/>
</dbReference>
<dbReference type="PANTHER" id="PTHR30126">
    <property type="entry name" value="HTH-TYPE TRANSCRIPTIONAL REGULATOR"/>
    <property type="match status" value="1"/>
</dbReference>
<evidence type="ECO:0000259" key="5">
    <source>
        <dbReference type="PROSITE" id="PS50931"/>
    </source>
</evidence>
<dbReference type="GO" id="GO:0003700">
    <property type="term" value="F:DNA-binding transcription factor activity"/>
    <property type="evidence" value="ECO:0007669"/>
    <property type="project" value="InterPro"/>
</dbReference>
<dbReference type="PROSITE" id="PS50931">
    <property type="entry name" value="HTH_LYSR"/>
    <property type="match status" value="1"/>
</dbReference>
<dbReference type="FunFam" id="1.10.10.10:FF:000001">
    <property type="entry name" value="LysR family transcriptional regulator"/>
    <property type="match status" value="1"/>
</dbReference>
<dbReference type="Gene3D" id="1.10.10.10">
    <property type="entry name" value="Winged helix-like DNA-binding domain superfamily/Winged helix DNA-binding domain"/>
    <property type="match status" value="1"/>
</dbReference>
<evidence type="ECO:0000313" key="7">
    <source>
        <dbReference type="Proteomes" id="UP000414136"/>
    </source>
</evidence>
<dbReference type="Pfam" id="PF03466">
    <property type="entry name" value="LysR_substrate"/>
    <property type="match status" value="1"/>
</dbReference>
<dbReference type="InterPro" id="IPR036390">
    <property type="entry name" value="WH_DNA-bd_sf"/>
</dbReference>
<evidence type="ECO:0000256" key="3">
    <source>
        <dbReference type="ARBA" id="ARBA00023125"/>
    </source>
</evidence>
<dbReference type="InterPro" id="IPR036388">
    <property type="entry name" value="WH-like_DNA-bd_sf"/>
</dbReference>
<dbReference type="InterPro" id="IPR000847">
    <property type="entry name" value="LysR_HTH_N"/>
</dbReference>
<dbReference type="Proteomes" id="UP000414136">
    <property type="component" value="Unassembled WGS sequence"/>
</dbReference>
<dbReference type="InterPro" id="IPR005119">
    <property type="entry name" value="LysR_subst-bd"/>
</dbReference>
<dbReference type="PRINTS" id="PR00039">
    <property type="entry name" value="HTHLYSR"/>
</dbReference>
<gene>
    <name evidence="6" type="ORF">PCA31118_02371</name>
</gene>
<keyword evidence="4" id="KW-0804">Transcription</keyword>
<dbReference type="CDD" id="cd05466">
    <property type="entry name" value="PBP2_LTTR_substrate"/>
    <property type="match status" value="1"/>
</dbReference>
<dbReference type="PANTHER" id="PTHR30126:SF77">
    <property type="entry name" value="TRANSCRIPTIONAL REGULATORY PROTEIN"/>
    <property type="match status" value="1"/>
</dbReference>
<reference evidence="6 7" key="1">
    <citation type="submission" date="2019-08" db="EMBL/GenBank/DDBJ databases">
        <authorList>
            <person name="Peeters C."/>
        </authorList>
    </citation>
    <scope>NUCLEOTIDE SEQUENCE [LARGE SCALE GENOMIC DNA]</scope>
    <source>
        <strain evidence="6 7">LMG 31118</strain>
    </source>
</reference>
<dbReference type="EMBL" id="CABPSQ010000003">
    <property type="protein sequence ID" value="VVE66840.1"/>
    <property type="molecule type" value="Genomic_DNA"/>
</dbReference>
<protein>
    <submittedName>
        <fullName evidence="6">LysR family transcriptional regulator</fullName>
    </submittedName>
</protein>
<keyword evidence="2" id="KW-0805">Transcription regulation</keyword>
<organism evidence="6 7">
    <name type="scientific">Pandoraea captiosa</name>
    <dbReference type="NCBI Taxonomy" id="2508302"/>
    <lineage>
        <taxon>Bacteria</taxon>
        <taxon>Pseudomonadati</taxon>
        <taxon>Pseudomonadota</taxon>
        <taxon>Betaproteobacteria</taxon>
        <taxon>Burkholderiales</taxon>
        <taxon>Burkholderiaceae</taxon>
        <taxon>Pandoraea</taxon>
    </lineage>
</organism>
<dbReference type="AlphaFoldDB" id="A0A5E5A3W5"/>
<comment type="similarity">
    <text evidence="1">Belongs to the LysR transcriptional regulatory family.</text>
</comment>
<name>A0A5E5A3W5_9BURK</name>
<dbReference type="GO" id="GO:0000976">
    <property type="term" value="F:transcription cis-regulatory region binding"/>
    <property type="evidence" value="ECO:0007669"/>
    <property type="project" value="TreeGrafter"/>
</dbReference>
<dbReference type="SUPFAM" id="SSF53850">
    <property type="entry name" value="Periplasmic binding protein-like II"/>
    <property type="match status" value="1"/>
</dbReference>
<evidence type="ECO:0000256" key="1">
    <source>
        <dbReference type="ARBA" id="ARBA00009437"/>
    </source>
</evidence>
<evidence type="ECO:0000256" key="2">
    <source>
        <dbReference type="ARBA" id="ARBA00023015"/>
    </source>
</evidence>